<reference evidence="2 3" key="1">
    <citation type="submission" date="2018-09" db="EMBL/GenBank/DDBJ databases">
        <title>Genomic investigation of the strawberry pathogen Phytophthora fragariae indicates pathogenicity is determined by transcriptional variation in three key races.</title>
        <authorList>
            <person name="Adams T.M."/>
            <person name="Armitage A.D."/>
            <person name="Sobczyk M.K."/>
            <person name="Bates H.J."/>
            <person name="Dunwell J.M."/>
            <person name="Nellist C.F."/>
            <person name="Harrison R.J."/>
        </authorList>
    </citation>
    <scope>NUCLEOTIDE SEQUENCE [LARGE SCALE GENOMIC DNA]</scope>
    <source>
        <strain evidence="2 3">SCRP245</strain>
    </source>
</reference>
<dbReference type="Proteomes" id="UP000460718">
    <property type="component" value="Unassembled WGS sequence"/>
</dbReference>
<comment type="caution">
    <text evidence="2">The sequence shown here is derived from an EMBL/GenBank/DDBJ whole genome shotgun (WGS) entry which is preliminary data.</text>
</comment>
<proteinExistence type="predicted"/>
<evidence type="ECO:0000313" key="2">
    <source>
        <dbReference type="EMBL" id="KAE8994987.1"/>
    </source>
</evidence>
<dbReference type="AlphaFoldDB" id="A0A6A3JNA8"/>
<feature type="signal peptide" evidence="1">
    <location>
        <begin position="1"/>
        <end position="16"/>
    </location>
</feature>
<dbReference type="EMBL" id="QXFW01001187">
    <property type="protein sequence ID" value="KAE8994987.1"/>
    <property type="molecule type" value="Genomic_DNA"/>
</dbReference>
<evidence type="ECO:0000256" key="1">
    <source>
        <dbReference type="SAM" id="SignalP"/>
    </source>
</evidence>
<name>A0A6A3JNA8_9STRA</name>
<protein>
    <recommendedName>
        <fullName evidence="4">Secreted protein</fullName>
    </recommendedName>
</protein>
<accession>A0A6A3JNA8</accession>
<feature type="chain" id="PRO_5025344147" description="Secreted protein" evidence="1">
    <location>
        <begin position="17"/>
        <end position="76"/>
    </location>
</feature>
<gene>
    <name evidence="2" type="ORF">PF011_g16524</name>
</gene>
<evidence type="ECO:0008006" key="4">
    <source>
        <dbReference type="Google" id="ProtNLM"/>
    </source>
</evidence>
<organism evidence="2 3">
    <name type="scientific">Phytophthora fragariae</name>
    <dbReference type="NCBI Taxonomy" id="53985"/>
    <lineage>
        <taxon>Eukaryota</taxon>
        <taxon>Sar</taxon>
        <taxon>Stramenopiles</taxon>
        <taxon>Oomycota</taxon>
        <taxon>Peronosporomycetes</taxon>
        <taxon>Peronosporales</taxon>
        <taxon>Peronosporaceae</taxon>
        <taxon>Phytophthora</taxon>
    </lineage>
</organism>
<evidence type="ECO:0000313" key="3">
    <source>
        <dbReference type="Proteomes" id="UP000460718"/>
    </source>
</evidence>
<keyword evidence="1" id="KW-0732">Signal</keyword>
<sequence>MFACSQLNWLMRVVSWHCVPLYSCRFGYSLISTMVPGDGRSSESLSRYQSVSVKSSESMSCRLASYDTLKTYQNNK</sequence>